<dbReference type="AlphaFoldDB" id="W6U8N5"/>
<dbReference type="InterPro" id="IPR046342">
    <property type="entry name" value="CBS_dom_sf"/>
</dbReference>
<proteinExistence type="predicted"/>
<feature type="compositionally biased region" description="Polar residues" evidence="2">
    <location>
        <begin position="315"/>
        <end position="327"/>
    </location>
</feature>
<evidence type="ECO:0000256" key="2">
    <source>
        <dbReference type="SAM" id="MobiDB-lite"/>
    </source>
</evidence>
<gene>
    <name evidence="4" type="ORF">EGR_07465</name>
</gene>
<evidence type="ECO:0000313" key="5">
    <source>
        <dbReference type="Proteomes" id="UP000019149"/>
    </source>
</evidence>
<feature type="region of interest" description="Disordered" evidence="2">
    <location>
        <begin position="302"/>
        <end position="364"/>
    </location>
</feature>
<dbReference type="KEGG" id="egl:EGR_07465"/>
<dbReference type="GO" id="GO:0016301">
    <property type="term" value="F:kinase activity"/>
    <property type="evidence" value="ECO:0007669"/>
    <property type="project" value="UniProtKB-KW"/>
</dbReference>
<reference evidence="4 5" key="1">
    <citation type="journal article" date="2013" name="Nat. Genet.">
        <title>The genome of the hydatid tapeworm Echinococcus granulosus.</title>
        <authorList>
            <person name="Zheng H."/>
            <person name="Zhang W."/>
            <person name="Zhang L."/>
            <person name="Zhang Z."/>
            <person name="Li J."/>
            <person name="Lu G."/>
            <person name="Zhu Y."/>
            <person name="Wang Y."/>
            <person name="Huang Y."/>
            <person name="Liu J."/>
            <person name="Kang H."/>
            <person name="Chen J."/>
            <person name="Wang L."/>
            <person name="Chen A."/>
            <person name="Yu S."/>
            <person name="Gao Z."/>
            <person name="Jin L."/>
            <person name="Gu W."/>
            <person name="Wang Z."/>
            <person name="Zhao L."/>
            <person name="Shi B."/>
            <person name="Wen H."/>
            <person name="Lin R."/>
            <person name="Jones M.K."/>
            <person name="Brejova B."/>
            <person name="Vinar T."/>
            <person name="Zhao G."/>
            <person name="McManus D.P."/>
            <person name="Chen Z."/>
            <person name="Zhou Y."/>
            <person name="Wang S."/>
        </authorList>
    </citation>
    <scope>NUCLEOTIDE SEQUENCE [LARGE SCALE GENOMIC DNA]</scope>
</reference>
<dbReference type="Proteomes" id="UP000019149">
    <property type="component" value="Unassembled WGS sequence"/>
</dbReference>
<dbReference type="InterPro" id="IPR000644">
    <property type="entry name" value="CBS_dom"/>
</dbReference>
<dbReference type="PROSITE" id="PS51371">
    <property type="entry name" value="CBS"/>
    <property type="match status" value="1"/>
</dbReference>
<evidence type="ECO:0000313" key="4">
    <source>
        <dbReference type="EMBL" id="EUB57658.1"/>
    </source>
</evidence>
<keyword evidence="1" id="KW-0129">CBS domain</keyword>
<name>W6U8N5_ECHGR</name>
<accession>W6U8N5</accession>
<dbReference type="EMBL" id="APAU02000078">
    <property type="protein sequence ID" value="EUB57658.1"/>
    <property type="molecule type" value="Genomic_DNA"/>
</dbReference>
<feature type="domain" description="CBS" evidence="3">
    <location>
        <begin position="152"/>
        <end position="214"/>
    </location>
</feature>
<dbReference type="STRING" id="6210.W6U8N5"/>
<evidence type="ECO:0000256" key="1">
    <source>
        <dbReference type="PROSITE-ProRule" id="PRU00703"/>
    </source>
</evidence>
<organism evidence="4 5">
    <name type="scientific">Echinococcus granulosus</name>
    <name type="common">Hydatid tapeworm</name>
    <dbReference type="NCBI Taxonomy" id="6210"/>
    <lineage>
        <taxon>Eukaryota</taxon>
        <taxon>Metazoa</taxon>
        <taxon>Spiralia</taxon>
        <taxon>Lophotrochozoa</taxon>
        <taxon>Platyhelminthes</taxon>
        <taxon>Cestoda</taxon>
        <taxon>Eucestoda</taxon>
        <taxon>Cyclophyllidea</taxon>
        <taxon>Taeniidae</taxon>
        <taxon>Echinococcus</taxon>
        <taxon>Echinococcus granulosus group</taxon>
    </lineage>
</organism>
<protein>
    <submittedName>
        <fullName evidence="4">AMP-activated protein kinase gamma regulatory subunit</fullName>
    </submittedName>
</protein>
<dbReference type="CTD" id="36343180"/>
<dbReference type="RefSeq" id="XP_024348854.1">
    <property type="nucleotide sequence ID" value="XM_024496714.1"/>
</dbReference>
<dbReference type="Pfam" id="PF00571">
    <property type="entry name" value="CBS"/>
    <property type="match status" value="1"/>
</dbReference>
<keyword evidence="5" id="KW-1185">Reference proteome</keyword>
<sequence>MAPSLSVDTFFNWAHSECPQEAVPETVTIVAPQDHLYGVTRILTLATSVPVKGSASNSNVSPPPRYVLIADRYGSGNLLGLLNTDRLLAYLRVRMRNLPTPSTLNVTVGDLPGIRWEERGWQLADSADFGDDDSTNTDDGRLRRRRVIFPGNTNGNIFYLHPTTTCREALHILNVAWSRAGLACLPVAAENGKGFQGMFNKHDILHAGYTNQAMCFTSECLVAVLDRMFRQKAPCLAVFEKPSPGASWNGQGALGPAVGVITSSDLLHTIVLDAPTPPSSATSIETHDDVPVQKGVTAKVTGEGEISPLEGPYAATTNSHTQRSQMHQPGRGTQRPTEETSPANQQQQLHAVDDGTLFEMDECV</sequence>
<dbReference type="OrthoDB" id="286637at2759"/>
<dbReference type="GeneID" id="36343180"/>
<comment type="caution">
    <text evidence="4">The sequence shown here is derived from an EMBL/GenBank/DDBJ whole genome shotgun (WGS) entry which is preliminary data.</text>
</comment>
<dbReference type="SUPFAM" id="SSF54631">
    <property type="entry name" value="CBS-domain pair"/>
    <property type="match status" value="1"/>
</dbReference>
<feature type="compositionally biased region" description="Polar residues" evidence="2">
    <location>
        <begin position="339"/>
        <end position="349"/>
    </location>
</feature>
<evidence type="ECO:0000259" key="3">
    <source>
        <dbReference type="PROSITE" id="PS51371"/>
    </source>
</evidence>